<dbReference type="GO" id="GO:0008999">
    <property type="term" value="F:protein-N-terminal-alanine acetyltransferase activity"/>
    <property type="evidence" value="ECO:0007669"/>
    <property type="project" value="TreeGrafter"/>
</dbReference>
<keyword evidence="3" id="KW-1185">Reference proteome</keyword>
<dbReference type="GO" id="GO:0005840">
    <property type="term" value="C:ribosome"/>
    <property type="evidence" value="ECO:0007669"/>
    <property type="project" value="UniProtKB-KW"/>
</dbReference>
<dbReference type="Proteomes" id="UP000224130">
    <property type="component" value="Unassembled WGS sequence"/>
</dbReference>
<evidence type="ECO:0000313" key="3">
    <source>
        <dbReference type="Proteomes" id="UP000224130"/>
    </source>
</evidence>
<dbReference type="PANTHER" id="PTHR43441">
    <property type="entry name" value="RIBOSOMAL-PROTEIN-SERINE ACETYLTRANSFERASE"/>
    <property type="match status" value="1"/>
</dbReference>
<dbReference type="InterPro" id="IPR016181">
    <property type="entry name" value="Acyl_CoA_acyltransferase"/>
</dbReference>
<keyword evidence="2" id="KW-0687">Ribonucleoprotein</keyword>
<proteinExistence type="predicted"/>
<feature type="domain" description="N-acetyltransferase" evidence="1">
    <location>
        <begin position="17"/>
        <end position="185"/>
    </location>
</feature>
<evidence type="ECO:0000259" key="1">
    <source>
        <dbReference type="PROSITE" id="PS51186"/>
    </source>
</evidence>
<dbReference type="PANTHER" id="PTHR43441:SF10">
    <property type="entry name" value="ACETYLTRANSFERASE"/>
    <property type="match status" value="1"/>
</dbReference>
<dbReference type="Pfam" id="PF13302">
    <property type="entry name" value="Acetyltransf_3"/>
    <property type="match status" value="1"/>
</dbReference>
<keyword evidence="2" id="KW-0808">Transferase</keyword>
<dbReference type="AlphaFoldDB" id="A0A2A9EZX2"/>
<protein>
    <submittedName>
        <fullName evidence="2">[SSU ribosomal protein S5P]-alanine acetyltransferase</fullName>
    </submittedName>
</protein>
<dbReference type="Gene3D" id="3.40.630.30">
    <property type="match status" value="1"/>
</dbReference>
<dbReference type="InterPro" id="IPR051908">
    <property type="entry name" value="Ribosomal_N-acetyltransferase"/>
</dbReference>
<dbReference type="EMBL" id="PDJJ01000001">
    <property type="protein sequence ID" value="PFG44604.1"/>
    <property type="molecule type" value="Genomic_DNA"/>
</dbReference>
<organism evidence="2 3">
    <name type="scientific">Isoptericola jiangsuensis</name>
    <dbReference type="NCBI Taxonomy" id="548579"/>
    <lineage>
        <taxon>Bacteria</taxon>
        <taxon>Bacillati</taxon>
        <taxon>Actinomycetota</taxon>
        <taxon>Actinomycetes</taxon>
        <taxon>Micrococcales</taxon>
        <taxon>Promicromonosporaceae</taxon>
        <taxon>Isoptericola</taxon>
    </lineage>
</organism>
<sequence length="189" mass="20506">MTEQTTGVAPVELPAGVVLRLLHPDDGPALAAAYDRDRDHLEPWEPQRPAAFHEAGYHTARIPVLLLEHTAGRAVPFVLVRDDAIVGRLNLTGIERGAARSAHVGYWLASDLTGRGVMTAAVEAGALHARDVLGLHRLQAATLLHNRASQAVLARTGFVRIGLAPQYLHIAGRWQDHVLFQRILTTDPA</sequence>
<name>A0A2A9EZX2_9MICO</name>
<reference evidence="2 3" key="1">
    <citation type="submission" date="2017-10" db="EMBL/GenBank/DDBJ databases">
        <title>Sequencing the genomes of 1000 actinobacteria strains.</title>
        <authorList>
            <person name="Klenk H.-P."/>
        </authorList>
    </citation>
    <scope>NUCLEOTIDE SEQUENCE [LARGE SCALE GENOMIC DNA]</scope>
    <source>
        <strain evidence="2 3">DSM 21863</strain>
    </source>
</reference>
<keyword evidence="2" id="KW-0689">Ribosomal protein</keyword>
<gene>
    <name evidence="2" type="ORF">ATJ88_3334</name>
</gene>
<dbReference type="PROSITE" id="PS51186">
    <property type="entry name" value="GNAT"/>
    <property type="match status" value="1"/>
</dbReference>
<dbReference type="GO" id="GO:1990189">
    <property type="term" value="F:protein N-terminal-serine acetyltransferase activity"/>
    <property type="evidence" value="ECO:0007669"/>
    <property type="project" value="TreeGrafter"/>
</dbReference>
<dbReference type="InterPro" id="IPR000182">
    <property type="entry name" value="GNAT_dom"/>
</dbReference>
<evidence type="ECO:0000313" key="2">
    <source>
        <dbReference type="EMBL" id="PFG44604.1"/>
    </source>
</evidence>
<comment type="caution">
    <text evidence="2">The sequence shown here is derived from an EMBL/GenBank/DDBJ whole genome shotgun (WGS) entry which is preliminary data.</text>
</comment>
<accession>A0A2A9EZX2</accession>
<dbReference type="RefSeq" id="WP_098464789.1">
    <property type="nucleotide sequence ID" value="NZ_PDJJ01000001.1"/>
</dbReference>
<dbReference type="SUPFAM" id="SSF55729">
    <property type="entry name" value="Acyl-CoA N-acyltransferases (Nat)"/>
    <property type="match status" value="1"/>
</dbReference>
<dbReference type="OrthoDB" id="5242221at2"/>
<dbReference type="GO" id="GO:0005737">
    <property type="term" value="C:cytoplasm"/>
    <property type="evidence" value="ECO:0007669"/>
    <property type="project" value="TreeGrafter"/>
</dbReference>